<gene>
    <name evidence="2" type="ORF">FC72_GL001502</name>
</gene>
<dbReference type="InterPro" id="IPR016181">
    <property type="entry name" value="Acyl_CoA_acyltransferase"/>
</dbReference>
<dbReference type="Gene3D" id="3.40.630.30">
    <property type="match status" value="1"/>
</dbReference>
<keyword evidence="3" id="KW-1185">Reference proteome</keyword>
<evidence type="ECO:0000259" key="1">
    <source>
        <dbReference type="PROSITE" id="PS51186"/>
    </source>
</evidence>
<accession>A0A0R1JD01</accession>
<keyword evidence="2" id="KW-0808">Transferase</keyword>
<dbReference type="PANTHER" id="PTHR43792:SF1">
    <property type="entry name" value="N-ACETYLTRANSFERASE DOMAIN-CONTAINING PROTEIN"/>
    <property type="match status" value="1"/>
</dbReference>
<name>A0A0R1JD01_9LACO</name>
<dbReference type="InterPro" id="IPR000182">
    <property type="entry name" value="GNAT_dom"/>
</dbReference>
<dbReference type="OrthoDB" id="9798081at2"/>
<protein>
    <submittedName>
        <fullName evidence="2">GCN5-related N-acetyltransferase</fullName>
    </submittedName>
</protein>
<dbReference type="SUPFAM" id="SSF55729">
    <property type="entry name" value="Acyl-CoA N-acyltransferases (Nat)"/>
    <property type="match status" value="1"/>
</dbReference>
<dbReference type="PATRIC" id="fig|1423811.3.peg.1527"/>
<comment type="caution">
    <text evidence="2">The sequence shown here is derived from an EMBL/GenBank/DDBJ whole genome shotgun (WGS) entry which is preliminary data.</text>
</comment>
<organism evidence="2 3">
    <name type="scientific">Companilactobacillus tucceti DSM 20183</name>
    <dbReference type="NCBI Taxonomy" id="1423811"/>
    <lineage>
        <taxon>Bacteria</taxon>
        <taxon>Bacillati</taxon>
        <taxon>Bacillota</taxon>
        <taxon>Bacilli</taxon>
        <taxon>Lactobacillales</taxon>
        <taxon>Lactobacillaceae</taxon>
        <taxon>Companilactobacillus</taxon>
    </lineage>
</organism>
<proteinExistence type="predicted"/>
<dbReference type="InterPro" id="IPR051531">
    <property type="entry name" value="N-acetyltransferase"/>
</dbReference>
<feature type="domain" description="N-acetyltransferase" evidence="1">
    <location>
        <begin position="14"/>
        <end position="181"/>
    </location>
</feature>
<evidence type="ECO:0000313" key="3">
    <source>
        <dbReference type="Proteomes" id="UP000050929"/>
    </source>
</evidence>
<dbReference type="PROSITE" id="PS51186">
    <property type="entry name" value="GNAT"/>
    <property type="match status" value="1"/>
</dbReference>
<dbReference type="GO" id="GO:0016747">
    <property type="term" value="F:acyltransferase activity, transferring groups other than amino-acyl groups"/>
    <property type="evidence" value="ECO:0007669"/>
    <property type="project" value="InterPro"/>
</dbReference>
<evidence type="ECO:0000313" key="2">
    <source>
        <dbReference type="EMBL" id="KRK65127.1"/>
    </source>
</evidence>
<sequence length="183" mass="21556">MKQVGTIPLETDRLVLRRLTIEDSDDMFNNWASDYKVTKYLTWRTYRSVKDAKDFLIEKEKSYLNPATYDWGIVVKETNELIGTISVVNMEEKTYTMEIGYCIGSKWWGNGYTPEALERIIEFLFEMTDVNRIEAKHDDNNHNSGRVLTKCHMRFEGILRDSGLNNNGVCDEAYYSILRREYY</sequence>
<dbReference type="AlphaFoldDB" id="A0A0R1JD01"/>
<dbReference type="STRING" id="1423811.FC72_GL001502"/>
<dbReference type="RefSeq" id="WP_057764462.1">
    <property type="nucleotide sequence ID" value="NZ_AZDG01000004.1"/>
</dbReference>
<dbReference type="Proteomes" id="UP000050929">
    <property type="component" value="Unassembled WGS sequence"/>
</dbReference>
<dbReference type="Pfam" id="PF13302">
    <property type="entry name" value="Acetyltransf_3"/>
    <property type="match status" value="1"/>
</dbReference>
<dbReference type="PANTHER" id="PTHR43792">
    <property type="entry name" value="GNAT FAMILY, PUTATIVE (AFU_ORTHOLOGUE AFUA_3G00765)-RELATED-RELATED"/>
    <property type="match status" value="1"/>
</dbReference>
<dbReference type="EMBL" id="AZDG01000004">
    <property type="protein sequence ID" value="KRK65127.1"/>
    <property type="molecule type" value="Genomic_DNA"/>
</dbReference>
<reference evidence="2 3" key="1">
    <citation type="journal article" date="2015" name="Genome Announc.">
        <title>Expanding the biotechnology potential of lactobacilli through comparative genomics of 213 strains and associated genera.</title>
        <authorList>
            <person name="Sun Z."/>
            <person name="Harris H.M."/>
            <person name="McCann A."/>
            <person name="Guo C."/>
            <person name="Argimon S."/>
            <person name="Zhang W."/>
            <person name="Yang X."/>
            <person name="Jeffery I.B."/>
            <person name="Cooney J.C."/>
            <person name="Kagawa T.F."/>
            <person name="Liu W."/>
            <person name="Song Y."/>
            <person name="Salvetti E."/>
            <person name="Wrobel A."/>
            <person name="Rasinkangas P."/>
            <person name="Parkhill J."/>
            <person name="Rea M.C."/>
            <person name="O'Sullivan O."/>
            <person name="Ritari J."/>
            <person name="Douillard F.P."/>
            <person name="Paul Ross R."/>
            <person name="Yang R."/>
            <person name="Briner A.E."/>
            <person name="Felis G.E."/>
            <person name="de Vos W.M."/>
            <person name="Barrangou R."/>
            <person name="Klaenhammer T.R."/>
            <person name="Caufield P.W."/>
            <person name="Cui Y."/>
            <person name="Zhang H."/>
            <person name="O'Toole P.W."/>
        </authorList>
    </citation>
    <scope>NUCLEOTIDE SEQUENCE [LARGE SCALE GENOMIC DNA]</scope>
    <source>
        <strain evidence="2 3">DSM 20183</strain>
    </source>
</reference>